<sequence length="829" mass="90268">MQAALLVDVGQIDYHVGDEAMGHAAVAALRARGIQEPVMLTRDPQHTAARFESVVPVPTPRFPWPPEDRARYLGEIREVLDGRTDALPPEDQVFALIEALRGVDALLIGGGGNMNSRYGWLLSERAAVVEIARSLGLPVVISGQTLGPELSEQDRPVLAKMLETAVLVGLRDPDSLALAQQLCPGHPGLRACPDDSVGWALEVLSAPWNTPQSEAAAPGGSTAAAQPLAEAPSAEASPSGSPAAGAAAEDVEAQALSDPTAPRIVATFAPGAGPFEEHEAAEVYAVVLDALVERTGGAVELVPHLARPGEHDGDEAFHRLVAARMRHAAAHRPIEDAEDSLRRTLSADYVVSSRYHPLVFGLAGGATVLPIAVDRYSQVRMEGALRTWGISGQVVPLAALITPREAAWDTHQAAQRWTQEAVEGHREFWSDLLARRAAVRETAAAWWDGVLVGLSGALPGPAEVPEVPAAGAGTEFSRALRRDWTDPQAPVAEGSAASVAIIMRTKDRPLLLERALDDVLAQTLADWRLVIVNDGGDPEPVQRLVDAREERFRGRCRILSHRRSVGMEAASNRGVAASDSEFVVIHDDDDTWDPQFLQRTVAFLERPSCTDAGVMARTEIVYEQIDDHDGQKSVRETGRALFWAEQSAITLSELLSINRGVPICFLYRRSLHGLVGGFDESLPAAGDWEFNLRVASSATIGFLPGRPLAFWHQRPSALGADGNSMFAGKALHEKHDLAVRERHLREWTDQNGIGLPLWMAREIQDLRERLEQMQEAQQQMLEQNRQLLEAVQAQRELTQEAEQRIKEHSLSSRVGRVLRRIAPWAFRGR</sequence>
<reference evidence="5 6" key="1">
    <citation type="journal article" date="2014" name="Genome Announc.">
        <title>Draft Genome Sequence of Kocuria palustris PEL.</title>
        <authorList>
            <person name="Sharma G."/>
            <person name="Khatri I."/>
            <person name="Subramanian S."/>
        </authorList>
    </citation>
    <scope>NUCLEOTIDE SEQUENCE [LARGE SCALE GENOMIC DNA]</scope>
    <source>
        <strain evidence="5 6">PEL</strain>
    </source>
</reference>
<dbReference type="InterPro" id="IPR001173">
    <property type="entry name" value="Glyco_trans_2-like"/>
</dbReference>
<dbReference type="Gene3D" id="3.90.550.10">
    <property type="entry name" value="Spore Coat Polysaccharide Biosynthesis Protein SpsA, Chain A"/>
    <property type="match status" value="1"/>
</dbReference>
<accession>M2XWG5</accession>
<evidence type="ECO:0000256" key="2">
    <source>
        <dbReference type="SAM" id="MobiDB-lite"/>
    </source>
</evidence>
<evidence type="ECO:0000259" key="3">
    <source>
        <dbReference type="Pfam" id="PF00535"/>
    </source>
</evidence>
<dbReference type="SUPFAM" id="SSF53448">
    <property type="entry name" value="Nucleotide-diphospho-sugar transferases"/>
    <property type="match status" value="1"/>
</dbReference>
<protein>
    <submittedName>
        <fullName evidence="5">Glycosyltransferase</fullName>
    </submittedName>
</protein>
<dbReference type="EMBL" id="ANHZ02000005">
    <property type="protein sequence ID" value="EME37158.1"/>
    <property type="molecule type" value="Genomic_DNA"/>
</dbReference>
<dbReference type="GO" id="GO:0016740">
    <property type="term" value="F:transferase activity"/>
    <property type="evidence" value="ECO:0007669"/>
    <property type="project" value="UniProtKB-KW"/>
</dbReference>
<organism evidence="5 6">
    <name type="scientific">Kocuria palustris PEL</name>
    <dbReference type="NCBI Taxonomy" id="1236550"/>
    <lineage>
        <taxon>Bacteria</taxon>
        <taxon>Bacillati</taxon>
        <taxon>Actinomycetota</taxon>
        <taxon>Actinomycetes</taxon>
        <taxon>Micrococcales</taxon>
        <taxon>Micrococcaceae</taxon>
        <taxon>Kocuria</taxon>
    </lineage>
</organism>
<feature type="region of interest" description="Disordered" evidence="2">
    <location>
        <begin position="210"/>
        <end position="256"/>
    </location>
</feature>
<feature type="coiled-coil region" evidence="1">
    <location>
        <begin position="759"/>
        <end position="804"/>
    </location>
</feature>
<dbReference type="Pfam" id="PF04230">
    <property type="entry name" value="PS_pyruv_trans"/>
    <property type="match status" value="1"/>
</dbReference>
<evidence type="ECO:0000313" key="5">
    <source>
        <dbReference type="EMBL" id="EME37158.1"/>
    </source>
</evidence>
<proteinExistence type="predicted"/>
<dbReference type="Pfam" id="PF00535">
    <property type="entry name" value="Glycos_transf_2"/>
    <property type="match status" value="1"/>
</dbReference>
<feature type="compositionally biased region" description="Low complexity" evidence="2">
    <location>
        <begin position="215"/>
        <end position="256"/>
    </location>
</feature>
<evidence type="ECO:0000313" key="6">
    <source>
        <dbReference type="Proteomes" id="UP000009877"/>
    </source>
</evidence>
<gene>
    <name evidence="5" type="ORF">C884_02072</name>
</gene>
<feature type="domain" description="Polysaccharide pyruvyl transferase" evidence="4">
    <location>
        <begin position="16"/>
        <end position="374"/>
    </location>
</feature>
<name>M2XWG5_9MICC</name>
<dbReference type="CDD" id="cd00761">
    <property type="entry name" value="Glyco_tranf_GTA_type"/>
    <property type="match status" value="1"/>
</dbReference>
<evidence type="ECO:0000256" key="1">
    <source>
        <dbReference type="SAM" id="Coils"/>
    </source>
</evidence>
<keyword evidence="1" id="KW-0175">Coiled coil</keyword>
<dbReference type="Proteomes" id="UP000009877">
    <property type="component" value="Unassembled WGS sequence"/>
</dbReference>
<dbReference type="InterPro" id="IPR007345">
    <property type="entry name" value="Polysacch_pyruvyl_Trfase"/>
</dbReference>
<dbReference type="STRING" id="71999.KPaMU14_11800"/>
<dbReference type="AlphaFoldDB" id="M2XWG5"/>
<dbReference type="PANTHER" id="PTHR43685:SF2">
    <property type="entry name" value="GLYCOSYLTRANSFERASE 2-LIKE DOMAIN-CONTAINING PROTEIN"/>
    <property type="match status" value="1"/>
</dbReference>
<dbReference type="RefSeq" id="WP_006214083.1">
    <property type="nucleotide sequence ID" value="NZ_ANHZ02000005.1"/>
</dbReference>
<feature type="domain" description="Glycosyltransferase 2-like" evidence="3">
    <location>
        <begin position="501"/>
        <end position="670"/>
    </location>
</feature>
<dbReference type="InterPro" id="IPR029044">
    <property type="entry name" value="Nucleotide-diphossugar_trans"/>
</dbReference>
<dbReference type="InterPro" id="IPR050834">
    <property type="entry name" value="Glycosyltransf_2"/>
</dbReference>
<comment type="caution">
    <text evidence="5">The sequence shown here is derived from an EMBL/GenBank/DDBJ whole genome shotgun (WGS) entry which is preliminary data.</text>
</comment>
<dbReference type="PANTHER" id="PTHR43685">
    <property type="entry name" value="GLYCOSYLTRANSFERASE"/>
    <property type="match status" value="1"/>
</dbReference>
<keyword evidence="6" id="KW-1185">Reference proteome</keyword>
<evidence type="ECO:0000259" key="4">
    <source>
        <dbReference type="Pfam" id="PF04230"/>
    </source>
</evidence>